<feature type="domain" description="Dienelactone hydrolase" evidence="1">
    <location>
        <begin position="17"/>
        <end position="244"/>
    </location>
</feature>
<dbReference type="InterPro" id="IPR029058">
    <property type="entry name" value="AB_hydrolase_fold"/>
</dbReference>
<name>A0ABP8XLN0_9PSEU</name>
<reference evidence="3" key="1">
    <citation type="journal article" date="2019" name="Int. J. Syst. Evol. Microbiol.">
        <title>The Global Catalogue of Microorganisms (GCM) 10K type strain sequencing project: providing services to taxonomists for standard genome sequencing and annotation.</title>
        <authorList>
            <consortium name="The Broad Institute Genomics Platform"/>
            <consortium name="The Broad Institute Genome Sequencing Center for Infectious Disease"/>
            <person name="Wu L."/>
            <person name="Ma J."/>
        </authorList>
    </citation>
    <scope>NUCLEOTIDE SEQUENCE [LARGE SCALE GENOMIC DNA]</scope>
    <source>
        <strain evidence="3">JCM 18055</strain>
    </source>
</reference>
<comment type="caution">
    <text evidence="2">The sequence shown here is derived from an EMBL/GenBank/DDBJ whole genome shotgun (WGS) entry which is preliminary data.</text>
</comment>
<gene>
    <name evidence="2" type="ORF">GCM10023215_58740</name>
</gene>
<dbReference type="EMBL" id="BAABIC010000027">
    <property type="protein sequence ID" value="GAA4709378.1"/>
    <property type="molecule type" value="Genomic_DNA"/>
</dbReference>
<dbReference type="InterPro" id="IPR002925">
    <property type="entry name" value="Dienelactn_hydro"/>
</dbReference>
<keyword evidence="3" id="KW-1185">Reference proteome</keyword>
<dbReference type="Proteomes" id="UP001500325">
    <property type="component" value="Unassembled WGS sequence"/>
</dbReference>
<dbReference type="Pfam" id="PF01738">
    <property type="entry name" value="DLH"/>
    <property type="match status" value="1"/>
</dbReference>
<evidence type="ECO:0000259" key="1">
    <source>
        <dbReference type="Pfam" id="PF01738"/>
    </source>
</evidence>
<dbReference type="PANTHER" id="PTHR46623:SF10">
    <property type="entry name" value="CARBOXYMETHYLENEBUTENOLIDASE HOMOLOG"/>
    <property type="match status" value="1"/>
</dbReference>
<evidence type="ECO:0000313" key="3">
    <source>
        <dbReference type="Proteomes" id="UP001500325"/>
    </source>
</evidence>
<dbReference type="InterPro" id="IPR051049">
    <property type="entry name" value="Dienelactone_hydrolase-like"/>
</dbReference>
<protein>
    <submittedName>
        <fullName evidence="2">Dienelactone hydrolase family protein</fullName>
    </submittedName>
</protein>
<keyword evidence="2" id="KW-0378">Hydrolase</keyword>
<sequence length="252" mass="26666">MIEKELLVQTADGPMAVAVRHPDGEGPHPVVVVFHDGPGLRKDVYDVAAKVAEAGYYAVLPDLYHRIGPKISFDLAGIGKGPGSPEFERLMTAVGSLDDDAVLADVAALLDAVAEDPVAGSGVKGAMGFCVGARLTFRLLAARPDEFVAGATMHPSFCVTEEPDSPHLSVGSLGAELFVAFGAADTLASLEVNKPLRDELARANATVEIYDGADHGFMFPGLPTYHEHGATVSWQRIRDLFGRALTFERAQG</sequence>
<organism evidence="2 3">
    <name type="scientific">Pseudonocardia yuanmonensis</name>
    <dbReference type="NCBI Taxonomy" id="1095914"/>
    <lineage>
        <taxon>Bacteria</taxon>
        <taxon>Bacillati</taxon>
        <taxon>Actinomycetota</taxon>
        <taxon>Actinomycetes</taxon>
        <taxon>Pseudonocardiales</taxon>
        <taxon>Pseudonocardiaceae</taxon>
        <taxon>Pseudonocardia</taxon>
    </lineage>
</organism>
<dbReference type="GO" id="GO:0016787">
    <property type="term" value="F:hydrolase activity"/>
    <property type="evidence" value="ECO:0007669"/>
    <property type="project" value="UniProtKB-KW"/>
</dbReference>
<proteinExistence type="predicted"/>
<evidence type="ECO:0000313" key="2">
    <source>
        <dbReference type="EMBL" id="GAA4709378.1"/>
    </source>
</evidence>
<dbReference type="RefSeq" id="WP_345384028.1">
    <property type="nucleotide sequence ID" value="NZ_BAABIC010000027.1"/>
</dbReference>
<dbReference type="SUPFAM" id="SSF53474">
    <property type="entry name" value="alpha/beta-Hydrolases"/>
    <property type="match status" value="1"/>
</dbReference>
<dbReference type="PANTHER" id="PTHR46623">
    <property type="entry name" value="CARBOXYMETHYLENEBUTENOLIDASE-RELATED"/>
    <property type="match status" value="1"/>
</dbReference>
<accession>A0ABP8XLN0</accession>
<dbReference type="Gene3D" id="3.40.50.1820">
    <property type="entry name" value="alpha/beta hydrolase"/>
    <property type="match status" value="1"/>
</dbReference>